<gene>
    <name evidence="1" type="ORF">MNB_SV-12-1030</name>
</gene>
<name>A0A1W1C310_9ZZZZ</name>
<sequence length="169" mass="19867">MEETKKKKSTKYDDLEFTELVKTVTKEFGETSEPICNGVKGWQRETKFYINSYNKVSVLTPLGDSIQLKDPLDISNFWKYLDKNRHRIGEIIDYSKELTLEEINRRYIDLDIYLNNTKLTVRKIEKFESEVRIILKNNNTGNLVAISRGKNNTILDLKECENILLNLRI</sequence>
<protein>
    <submittedName>
        <fullName evidence="1">Uncharacterized protein</fullName>
    </submittedName>
</protein>
<evidence type="ECO:0000313" key="1">
    <source>
        <dbReference type="EMBL" id="SFV60228.1"/>
    </source>
</evidence>
<dbReference type="EMBL" id="FPHE01000095">
    <property type="protein sequence ID" value="SFV60228.1"/>
    <property type="molecule type" value="Genomic_DNA"/>
</dbReference>
<dbReference type="AlphaFoldDB" id="A0A1W1C310"/>
<proteinExistence type="predicted"/>
<organism evidence="1">
    <name type="scientific">hydrothermal vent metagenome</name>
    <dbReference type="NCBI Taxonomy" id="652676"/>
    <lineage>
        <taxon>unclassified sequences</taxon>
        <taxon>metagenomes</taxon>
        <taxon>ecological metagenomes</taxon>
    </lineage>
</organism>
<accession>A0A1W1C310</accession>
<reference evidence="1" key="1">
    <citation type="submission" date="2016-10" db="EMBL/GenBank/DDBJ databases">
        <authorList>
            <person name="de Groot N.N."/>
        </authorList>
    </citation>
    <scope>NUCLEOTIDE SEQUENCE</scope>
</reference>